<dbReference type="SUPFAM" id="SSF49464">
    <property type="entry name" value="Carboxypeptidase regulatory domain-like"/>
    <property type="match status" value="1"/>
</dbReference>
<reference evidence="2" key="1">
    <citation type="submission" date="2019-09" db="EMBL/GenBank/DDBJ databases">
        <title>Distinct polysaccharide growth profiles of human intestinal Prevotella copri isolates.</title>
        <authorList>
            <person name="Fehlner-Peach H."/>
            <person name="Magnabosco C."/>
            <person name="Raghavan V."/>
            <person name="Scher J.U."/>
            <person name="Tett A."/>
            <person name="Cox L.M."/>
            <person name="Gottsegen C."/>
            <person name="Watters A."/>
            <person name="Wiltshire- Gordon J.D."/>
            <person name="Segata N."/>
            <person name="Bonneau R."/>
            <person name="Littman D.R."/>
        </authorList>
    </citation>
    <scope>NUCLEOTIDE SEQUENCE [LARGE SCALE GENOMIC DNA]</scope>
    <source>
        <strain evidence="2">iP54</strain>
    </source>
</reference>
<evidence type="ECO:0000313" key="1">
    <source>
        <dbReference type="EMBL" id="MQN90978.1"/>
    </source>
</evidence>
<dbReference type="SUPFAM" id="SSF56935">
    <property type="entry name" value="Porins"/>
    <property type="match status" value="1"/>
</dbReference>
<dbReference type="RefSeq" id="WP_153112303.1">
    <property type="nucleotide sequence ID" value="NZ_VZAS01000004.1"/>
</dbReference>
<evidence type="ECO:0000313" key="2">
    <source>
        <dbReference type="Proteomes" id="UP000420635"/>
    </source>
</evidence>
<protein>
    <submittedName>
        <fullName evidence="1">TonB-dependent receptor</fullName>
    </submittedName>
</protein>
<dbReference type="EMBL" id="VZBQ01000151">
    <property type="protein sequence ID" value="MQN90978.1"/>
    <property type="molecule type" value="Genomic_DNA"/>
</dbReference>
<gene>
    <name evidence="1" type="ORF">F7D59_14250</name>
</gene>
<dbReference type="Proteomes" id="UP000420635">
    <property type="component" value="Unassembled WGS sequence"/>
</dbReference>
<name>A0A646HGI0_9BACT</name>
<accession>A0A646HGI0</accession>
<dbReference type="InterPro" id="IPR008969">
    <property type="entry name" value="CarboxyPept-like_regulatory"/>
</dbReference>
<keyword evidence="1" id="KW-0675">Receptor</keyword>
<comment type="caution">
    <text evidence="1">The sequence shown here is derived from an EMBL/GenBank/DDBJ whole genome shotgun (WGS) entry which is preliminary data.</text>
</comment>
<proteinExistence type="predicted"/>
<dbReference type="PROSITE" id="PS51257">
    <property type="entry name" value="PROKAR_LIPOPROTEIN"/>
    <property type="match status" value="1"/>
</dbReference>
<organism evidence="1 2">
    <name type="scientific">Segatella copri</name>
    <dbReference type="NCBI Taxonomy" id="165179"/>
    <lineage>
        <taxon>Bacteria</taxon>
        <taxon>Pseudomonadati</taxon>
        <taxon>Bacteroidota</taxon>
        <taxon>Bacteroidia</taxon>
        <taxon>Bacteroidales</taxon>
        <taxon>Prevotellaceae</taxon>
        <taxon>Segatella</taxon>
    </lineage>
</organism>
<sequence length="835" mass="95593">MKKIIVLFTILFVACHAFAQEKISGYVEDSLTHNRLANVSVTLLRNGKPLKFTRSKEDGTFLIPIAQKQAGDMLQATYMGYKKQKTAVSSGKETVISMASTAFVLKEVQVKGSRITGRDTISFDLTRFANERDNSLKDVLKKLPGVDIEKNGRINYNGKPINRFTVEGLDLTGGKYNQLEENIKAKDVKKAEVIEHDQPIKALQNKTFTDNIAMNIALKDSARDKLLPTIKPYLLVGNPTHVGGELNLMQIGKKKQLMYNAAYDRTGKNLGYSLENLASYSDRLKAAALPSWHSAPSLEAPIDDERLRFNTTQKYSINHIRKNKQDAESRIEANYLRQVVRQQRENTSAYNLGGEAPVTTTEQNHKTMISDVFRLEWEDKVNQTNHYGNENISLNVSQNDGLSNINDTLTQRIRIPKIDIAGSLYRLFVFKKSQLSWRSTADYHHGVSDLYVNDDRNRLRSNLWHTAHALSWQKNRFHWMQRYQISIDANNIHIKNEAIGAISESSLNLTGKVSPYWQYKTETFRISFSPDLIWERFTYPKKTLWAVSPFVYLNKKLNFRQEMTTYFGYTTSTGDAKNYALSQYRRSYRSWYVSGDIIPVTRSLYGNLSYEYKRPIKEIFFSASINANRFWMNTASDLRIVNGNYYTSLYKQDSKSDNIGGSLYISKGFYDLHLKTRLTASYNYSQGEQYSSGKAIGYTANTYSLKPSIDYSPSWCALSYEGEFTKYDSKSPNQAVSSLFNWKQTFSAIATISHIDLTFSLVHYHNELQGGSKVNTLLGDASAVWRMKKIRLSAELRNLFNKKNYMETIYSGISTLTDSYHLRPRELMISAQYSF</sequence>
<dbReference type="AlphaFoldDB" id="A0A646HGI0"/>